<organism evidence="2 3">
    <name type="scientific">Alkaliphilus peptidifermentans DSM 18978</name>
    <dbReference type="NCBI Taxonomy" id="1120976"/>
    <lineage>
        <taxon>Bacteria</taxon>
        <taxon>Bacillati</taxon>
        <taxon>Bacillota</taxon>
        <taxon>Clostridia</taxon>
        <taxon>Peptostreptococcales</taxon>
        <taxon>Natronincolaceae</taxon>
        <taxon>Alkaliphilus</taxon>
    </lineage>
</organism>
<feature type="domain" description="Polymerase beta nucleotidyltransferase" evidence="1">
    <location>
        <begin position="12"/>
        <end position="102"/>
    </location>
</feature>
<evidence type="ECO:0000313" key="3">
    <source>
        <dbReference type="Proteomes" id="UP000198636"/>
    </source>
</evidence>
<dbReference type="Proteomes" id="UP000198636">
    <property type="component" value="Unassembled WGS sequence"/>
</dbReference>
<gene>
    <name evidence="2" type="ORF">SAMN03080606_00092</name>
</gene>
<dbReference type="InterPro" id="IPR041633">
    <property type="entry name" value="Polbeta"/>
</dbReference>
<dbReference type="RefSeq" id="WP_091538686.1">
    <property type="nucleotide sequence ID" value="NZ_FMUS01000001.1"/>
</dbReference>
<dbReference type="EMBL" id="FMUS01000001">
    <property type="protein sequence ID" value="SCX76310.1"/>
    <property type="molecule type" value="Genomic_DNA"/>
</dbReference>
<keyword evidence="2" id="KW-0808">Transferase</keyword>
<evidence type="ECO:0000313" key="2">
    <source>
        <dbReference type="EMBL" id="SCX76310.1"/>
    </source>
</evidence>
<proteinExistence type="predicted"/>
<dbReference type="Pfam" id="PF18765">
    <property type="entry name" value="Polbeta"/>
    <property type="match status" value="1"/>
</dbReference>
<accession>A0A1G5AEM3</accession>
<reference evidence="2 3" key="1">
    <citation type="submission" date="2016-10" db="EMBL/GenBank/DDBJ databases">
        <authorList>
            <person name="de Groot N.N."/>
        </authorList>
    </citation>
    <scope>NUCLEOTIDE SEQUENCE [LARGE SCALE GENOMIC DNA]</scope>
    <source>
        <strain evidence="2 3">DSM 18978</strain>
    </source>
</reference>
<dbReference type="AlphaFoldDB" id="A0A1G5AEM3"/>
<dbReference type="GO" id="GO:0016740">
    <property type="term" value="F:transferase activity"/>
    <property type="evidence" value="ECO:0007669"/>
    <property type="project" value="UniProtKB-KW"/>
</dbReference>
<protein>
    <submittedName>
        <fullName evidence="2">Nucleotidyltransferase domain-containing protein</fullName>
    </submittedName>
</protein>
<dbReference type="CDD" id="cd05403">
    <property type="entry name" value="NT_KNTase_like"/>
    <property type="match status" value="1"/>
</dbReference>
<evidence type="ECO:0000259" key="1">
    <source>
        <dbReference type="Pfam" id="PF18765"/>
    </source>
</evidence>
<dbReference type="Gene3D" id="3.30.460.10">
    <property type="entry name" value="Beta Polymerase, domain 2"/>
    <property type="match status" value="1"/>
</dbReference>
<dbReference type="STRING" id="1120976.SAMN03080606_00092"/>
<name>A0A1G5AEM3_9FIRM</name>
<dbReference type="OrthoDB" id="9803106at2"/>
<keyword evidence="3" id="KW-1185">Reference proteome</keyword>
<sequence length="110" mass="12538">MSFGISLKSMEMIISALIDKKEIESAAIFGSRSMGNYKNGSDIDIVIYGVNITSEILNKIRTELNEILPLPYYFDIVHYETLDHNGMKDHIDKFGKVFYEKPNQRDGSVD</sequence>
<dbReference type="InterPro" id="IPR043519">
    <property type="entry name" value="NT_sf"/>
</dbReference>
<dbReference type="SUPFAM" id="SSF81301">
    <property type="entry name" value="Nucleotidyltransferase"/>
    <property type="match status" value="1"/>
</dbReference>